<feature type="domain" description="Competence protein CoiA-like N-terminal" evidence="2">
    <location>
        <begin position="16"/>
        <end position="61"/>
    </location>
</feature>
<evidence type="ECO:0000313" key="4">
    <source>
        <dbReference type="EMBL" id="OJG92644.1"/>
    </source>
</evidence>
<dbReference type="EMBL" id="CP013614">
    <property type="protein sequence ID" value="ALS01245.1"/>
    <property type="molecule type" value="Genomic_DNA"/>
</dbReference>
<sequence length="396" mass="47597">MFNAYSKDKEVVTLLNLTREEIERMKGKAYFCPACNHPVRIKNGKVKLPHFSHYNQSFCTLDSEGETIEHLALKEVFATWCEKQAIQYEVEKYLPALNQRPDLLIGNIAVEIQCSPMSVQRLVERTKSYQKHGYFPIWICGNKLFSNHLNLSELVKNLCYYSDRLGFYLWSADWQNKELNLHFHIEEDWKKRIYYSKKTWPFFSDSLMDILNFPSKSHIYIQRKFKIGELIQEYYWELSKKLYRRDERIRMLQSVLYNKRFHLLYLPNWFYYPGLHIFCCRGSDLLLKLRIWEWVQFFDQNVFELDDLRLHLGKELEKSLELFYELPNVPVDVVKEYCLNQLLINLVACDHLVRIQSRWKVLANTTERSIADVENWLKRIENKSLITATPFKNVIR</sequence>
<name>A0A0S3KAA4_9ENTE</name>
<reference evidence="4 6" key="1">
    <citation type="submission" date="2014-12" db="EMBL/GenBank/DDBJ databases">
        <title>Draft genome sequences of 29 type strains of Enterococci.</title>
        <authorList>
            <person name="Zhong Z."/>
            <person name="Sun Z."/>
            <person name="Liu W."/>
            <person name="Zhang W."/>
            <person name="Zhang H."/>
        </authorList>
    </citation>
    <scope>NUCLEOTIDE SEQUENCE [LARGE SCALE GENOMIC DNA]</scope>
    <source>
        <strain evidence="4 6">DSM 22801</strain>
    </source>
</reference>
<evidence type="ECO:0000313" key="3">
    <source>
        <dbReference type="EMBL" id="ALS01245.1"/>
    </source>
</evidence>
<dbReference type="RefSeq" id="WP_071877023.1">
    <property type="nucleotide sequence ID" value="NZ_JXLC01000005.1"/>
</dbReference>
<proteinExistence type="predicted"/>
<feature type="domain" description="Competence protein CoiA nuclease-like" evidence="1">
    <location>
        <begin position="66"/>
        <end position="211"/>
    </location>
</feature>
<dbReference type="AlphaFoldDB" id="A0A0S3KAA4"/>
<evidence type="ECO:0000259" key="2">
    <source>
        <dbReference type="Pfam" id="PF25164"/>
    </source>
</evidence>
<dbReference type="Proteomes" id="UP000065511">
    <property type="component" value="Chromosome"/>
</dbReference>
<evidence type="ECO:0008006" key="7">
    <source>
        <dbReference type="Google" id="ProtNLM"/>
    </source>
</evidence>
<evidence type="ECO:0000313" key="5">
    <source>
        <dbReference type="Proteomes" id="UP000065511"/>
    </source>
</evidence>
<accession>A0A0S3KAA4</accession>
<dbReference type="Pfam" id="PF06054">
    <property type="entry name" value="CoiA_nuc"/>
    <property type="match status" value="1"/>
</dbReference>
<dbReference type="Proteomes" id="UP000183039">
    <property type="component" value="Unassembled WGS sequence"/>
</dbReference>
<dbReference type="EMBL" id="JXLC01000005">
    <property type="protein sequence ID" value="OJG92644.1"/>
    <property type="molecule type" value="Genomic_DNA"/>
</dbReference>
<protein>
    <recommendedName>
        <fullName evidence="7">Competence protein CoiA</fullName>
    </recommendedName>
</protein>
<dbReference type="Pfam" id="PF25164">
    <property type="entry name" value="CoiA_N"/>
    <property type="match status" value="1"/>
</dbReference>
<organism evidence="4 6">
    <name type="scientific">Enterococcus silesiacus</name>
    <dbReference type="NCBI Taxonomy" id="332949"/>
    <lineage>
        <taxon>Bacteria</taxon>
        <taxon>Bacillati</taxon>
        <taxon>Bacillota</taxon>
        <taxon>Bacilli</taxon>
        <taxon>Lactobacillales</taxon>
        <taxon>Enterococcaceae</taxon>
        <taxon>Enterococcus</taxon>
    </lineage>
</organism>
<evidence type="ECO:0000313" key="6">
    <source>
        <dbReference type="Proteomes" id="UP000183039"/>
    </source>
</evidence>
<dbReference type="InterPro" id="IPR010330">
    <property type="entry name" value="CoiA_nuc"/>
</dbReference>
<dbReference type="OrthoDB" id="3784230at2"/>
<dbReference type="InterPro" id="IPR057253">
    <property type="entry name" value="CoiA-like_N"/>
</dbReference>
<gene>
    <name evidence="3" type="ORF">ATZ33_07640</name>
    <name evidence="4" type="ORF">RV15_GL003069</name>
</gene>
<keyword evidence="5" id="KW-1185">Reference proteome</keyword>
<reference evidence="3 5" key="2">
    <citation type="submission" date="2015-12" db="EMBL/GenBank/DDBJ databases">
        <authorList>
            <person name="Lauer A."/>
            <person name="Humrighouse B."/>
            <person name="Loparev V."/>
            <person name="Shewmaker P.L."/>
            <person name="Whitney A.M."/>
            <person name="McLaughlin R.W."/>
        </authorList>
    </citation>
    <scope>NUCLEOTIDE SEQUENCE [LARGE SCALE GENOMIC DNA]</scope>
    <source>
        <strain evidence="3 5">LMG 23085</strain>
    </source>
</reference>
<dbReference type="KEGG" id="ess:ATZ33_07640"/>
<evidence type="ECO:0000259" key="1">
    <source>
        <dbReference type="Pfam" id="PF06054"/>
    </source>
</evidence>